<dbReference type="PANTHER" id="PTHR10642:SF26">
    <property type="entry name" value="RIBONUCLEASE H1"/>
    <property type="match status" value="1"/>
</dbReference>
<evidence type="ECO:0000256" key="2">
    <source>
        <dbReference type="ARBA" id="ARBA00005300"/>
    </source>
</evidence>
<dbReference type="PROSITE" id="PS50879">
    <property type="entry name" value="RNASE_H_1"/>
    <property type="match status" value="1"/>
</dbReference>
<evidence type="ECO:0000256" key="5">
    <source>
        <dbReference type="ARBA" id="ARBA00022723"/>
    </source>
</evidence>
<dbReference type="Pfam" id="PF00075">
    <property type="entry name" value="RNase_H"/>
    <property type="match status" value="1"/>
</dbReference>
<dbReference type="InterPro" id="IPR002156">
    <property type="entry name" value="RNaseH_domain"/>
</dbReference>
<protein>
    <recommendedName>
        <fullName evidence="3">ribonuclease H</fullName>
        <ecNumber evidence="3">3.1.26.4</ecNumber>
    </recommendedName>
</protein>
<evidence type="ECO:0000256" key="1">
    <source>
        <dbReference type="ARBA" id="ARBA00000077"/>
    </source>
</evidence>
<dbReference type="AlphaFoldDB" id="A0A4Y2WYC2"/>
<dbReference type="CDD" id="cd09280">
    <property type="entry name" value="RNase_HI_eukaryote_like"/>
    <property type="match status" value="1"/>
</dbReference>
<keyword evidence="4" id="KW-0540">Nuclease</keyword>
<keyword evidence="5" id="KW-0479">Metal-binding</keyword>
<sequence>MSTTVVPDHGPNKFVTVFIDGASSGNGQETAQAGIGVYWGAGNKLNTSLRLTGRQTNNRAEILAAVHALRQAKELGVNNIRVCTDSQFLINGITKWIDNWKGNNWNTSTGKPVVNKEEFMALENACQGINVDWRYVKAHDKNHGNNEADKLAVAGCNKSPEDL</sequence>
<name>A0A4Y2WYC2_ARAVE</name>
<dbReference type="OrthoDB" id="407198at2759"/>
<evidence type="ECO:0000313" key="9">
    <source>
        <dbReference type="EMBL" id="GBO41510.1"/>
    </source>
</evidence>
<dbReference type="GO" id="GO:0046872">
    <property type="term" value="F:metal ion binding"/>
    <property type="evidence" value="ECO:0007669"/>
    <property type="project" value="UniProtKB-KW"/>
</dbReference>
<dbReference type="Gene3D" id="3.30.420.10">
    <property type="entry name" value="Ribonuclease H-like superfamily/Ribonuclease H"/>
    <property type="match status" value="1"/>
</dbReference>
<dbReference type="FunFam" id="3.30.420.10:FF:000115">
    <property type="entry name" value="Ribonuclease H"/>
    <property type="match status" value="1"/>
</dbReference>
<evidence type="ECO:0000256" key="6">
    <source>
        <dbReference type="ARBA" id="ARBA00022759"/>
    </source>
</evidence>
<evidence type="ECO:0000259" key="8">
    <source>
        <dbReference type="PROSITE" id="PS50879"/>
    </source>
</evidence>
<evidence type="ECO:0000256" key="4">
    <source>
        <dbReference type="ARBA" id="ARBA00022722"/>
    </source>
</evidence>
<evidence type="ECO:0000313" key="10">
    <source>
        <dbReference type="Proteomes" id="UP000499080"/>
    </source>
</evidence>
<dbReference type="GO" id="GO:0003676">
    <property type="term" value="F:nucleic acid binding"/>
    <property type="evidence" value="ECO:0007669"/>
    <property type="project" value="InterPro"/>
</dbReference>
<dbReference type="InterPro" id="IPR036397">
    <property type="entry name" value="RNaseH_sf"/>
</dbReference>
<dbReference type="Proteomes" id="UP000499080">
    <property type="component" value="Unassembled WGS sequence"/>
</dbReference>
<dbReference type="GO" id="GO:0004523">
    <property type="term" value="F:RNA-DNA hybrid ribonuclease activity"/>
    <property type="evidence" value="ECO:0007669"/>
    <property type="project" value="UniProtKB-EC"/>
</dbReference>
<dbReference type="InterPro" id="IPR050092">
    <property type="entry name" value="RNase_H"/>
</dbReference>
<comment type="similarity">
    <text evidence="2">Belongs to the RNase H family.</text>
</comment>
<evidence type="ECO:0000256" key="7">
    <source>
        <dbReference type="ARBA" id="ARBA00022801"/>
    </source>
</evidence>
<comment type="caution">
    <text evidence="9">The sequence shown here is derived from an EMBL/GenBank/DDBJ whole genome shotgun (WGS) entry which is preliminary data.</text>
</comment>
<keyword evidence="7" id="KW-0378">Hydrolase</keyword>
<organism evidence="9 10">
    <name type="scientific">Araneus ventricosus</name>
    <name type="common">Orbweaver spider</name>
    <name type="synonym">Epeira ventricosa</name>
    <dbReference type="NCBI Taxonomy" id="182803"/>
    <lineage>
        <taxon>Eukaryota</taxon>
        <taxon>Metazoa</taxon>
        <taxon>Ecdysozoa</taxon>
        <taxon>Arthropoda</taxon>
        <taxon>Chelicerata</taxon>
        <taxon>Arachnida</taxon>
        <taxon>Araneae</taxon>
        <taxon>Araneomorphae</taxon>
        <taxon>Entelegynae</taxon>
        <taxon>Araneoidea</taxon>
        <taxon>Araneidae</taxon>
        <taxon>Araneus</taxon>
    </lineage>
</organism>
<evidence type="ECO:0000256" key="3">
    <source>
        <dbReference type="ARBA" id="ARBA00012180"/>
    </source>
</evidence>
<keyword evidence="6" id="KW-0255">Endonuclease</keyword>
<proteinExistence type="inferred from homology"/>
<keyword evidence="10" id="KW-1185">Reference proteome</keyword>
<comment type="catalytic activity">
    <reaction evidence="1">
        <text>Endonucleolytic cleavage to 5'-phosphomonoester.</text>
        <dbReference type="EC" id="3.1.26.4"/>
    </reaction>
</comment>
<accession>A0A4Y2WYC2</accession>
<feature type="domain" description="RNase H type-1" evidence="8">
    <location>
        <begin position="11"/>
        <end position="157"/>
    </location>
</feature>
<dbReference type="PANTHER" id="PTHR10642">
    <property type="entry name" value="RIBONUCLEASE H1"/>
    <property type="match status" value="1"/>
</dbReference>
<dbReference type="GO" id="GO:0043137">
    <property type="term" value="P:DNA replication, removal of RNA primer"/>
    <property type="evidence" value="ECO:0007669"/>
    <property type="project" value="TreeGrafter"/>
</dbReference>
<dbReference type="InterPro" id="IPR012337">
    <property type="entry name" value="RNaseH-like_sf"/>
</dbReference>
<gene>
    <name evidence="9" type="primary">RNASEH1_2</name>
    <name evidence="9" type="ORF">AVEN_170576_1</name>
</gene>
<reference evidence="9 10" key="1">
    <citation type="journal article" date="2019" name="Sci. Rep.">
        <title>Orb-weaving spider Araneus ventricosus genome elucidates the spidroin gene catalogue.</title>
        <authorList>
            <person name="Kono N."/>
            <person name="Nakamura H."/>
            <person name="Ohtoshi R."/>
            <person name="Moran D.A.P."/>
            <person name="Shinohara A."/>
            <person name="Yoshida Y."/>
            <person name="Fujiwara M."/>
            <person name="Mori M."/>
            <person name="Tomita M."/>
            <person name="Arakawa K."/>
        </authorList>
    </citation>
    <scope>NUCLEOTIDE SEQUENCE [LARGE SCALE GENOMIC DNA]</scope>
</reference>
<dbReference type="EC" id="3.1.26.4" evidence="3"/>
<dbReference type="EMBL" id="BGPR01067198">
    <property type="protein sequence ID" value="GBO41510.1"/>
    <property type="molecule type" value="Genomic_DNA"/>
</dbReference>
<dbReference type="SUPFAM" id="SSF53098">
    <property type="entry name" value="Ribonuclease H-like"/>
    <property type="match status" value="1"/>
</dbReference>